<dbReference type="SUPFAM" id="SSF53474">
    <property type="entry name" value="alpha/beta-Hydrolases"/>
    <property type="match status" value="1"/>
</dbReference>
<keyword evidence="1" id="KW-0378">Hydrolase</keyword>
<evidence type="ECO:0000256" key="1">
    <source>
        <dbReference type="ARBA" id="ARBA00022801"/>
    </source>
</evidence>
<dbReference type="EMBL" id="BMTU01000016">
    <property type="protein sequence ID" value="GGR03297.1"/>
    <property type="molecule type" value="Genomic_DNA"/>
</dbReference>
<dbReference type="Pfam" id="PF03403">
    <property type="entry name" value="PAF-AH_p_II"/>
    <property type="match status" value="2"/>
</dbReference>
<evidence type="ECO:0000313" key="5">
    <source>
        <dbReference type="Proteomes" id="UP000656732"/>
    </source>
</evidence>
<dbReference type="PANTHER" id="PTHR10272:SF0">
    <property type="entry name" value="PLATELET-ACTIVATING FACTOR ACETYLHYDROLASE"/>
    <property type="match status" value="1"/>
</dbReference>
<name>A0A918C244_9ACTN</name>
<keyword evidence="5" id="KW-1185">Reference proteome</keyword>
<gene>
    <name evidence="4" type="ORF">GCM10010280_59130</name>
</gene>
<dbReference type="GO" id="GO:0003847">
    <property type="term" value="F:1-alkyl-2-acetylglycerophosphocholine esterase activity"/>
    <property type="evidence" value="ECO:0007669"/>
    <property type="project" value="TreeGrafter"/>
</dbReference>
<comment type="caution">
    <text evidence="4">The sequence shown here is derived from an EMBL/GenBank/DDBJ whole genome shotgun (WGS) entry which is preliminary data.</text>
</comment>
<accession>A0A918C244</accession>
<sequence length="418" mass="44686">MDEFAVHGNLSSGVMNIIRGATAVTLFGLSLTLALQSPGVAVAAPAPTPTPAFSAWNTAEADISLPRPAGRYAVGGQTLHMSDHRRRDPWVPSAHRELMVSMHYPARAGGSAPAAYMTEEEARLLLEARGLTGIVPATTVSGVRTHARVDARPAYGRFPLVLLSPGFSMPRSTLTALANDLASRGYVVAAVDHAHESVGTSFPGGRVLTCLACQRVATDEERAQVAMDRARDLSFVIDRLTTLRAPSVTLQGGRSLPYARMVDARRIGVAGHSIGGAAAAAVMMRDERVKAGMNLDGNFFVPSAGAGLHGRPFMMMGALATHSPGDPGSDWRHVWTRLDGWKRWLTVAGAEHFTFTDLPVLADRLGLSDPAAPLSGDRSWRLTRDYTAAFFDTHLRGLARPLLDGSAADWPEVVFPRV</sequence>
<keyword evidence="2" id="KW-0442">Lipid degradation</keyword>
<dbReference type="AlphaFoldDB" id="A0A918C244"/>
<reference evidence="4" key="1">
    <citation type="journal article" date="2014" name="Int. J. Syst. Evol. Microbiol.">
        <title>Complete genome sequence of Corynebacterium casei LMG S-19264T (=DSM 44701T), isolated from a smear-ripened cheese.</title>
        <authorList>
            <consortium name="US DOE Joint Genome Institute (JGI-PGF)"/>
            <person name="Walter F."/>
            <person name="Albersmeier A."/>
            <person name="Kalinowski J."/>
            <person name="Ruckert C."/>
        </authorList>
    </citation>
    <scope>NUCLEOTIDE SEQUENCE</scope>
    <source>
        <strain evidence="4">JCM 4403</strain>
    </source>
</reference>
<dbReference type="GO" id="GO:0016042">
    <property type="term" value="P:lipid catabolic process"/>
    <property type="evidence" value="ECO:0007669"/>
    <property type="project" value="UniProtKB-KW"/>
</dbReference>
<evidence type="ECO:0000256" key="3">
    <source>
        <dbReference type="ARBA" id="ARBA00023098"/>
    </source>
</evidence>
<dbReference type="Gene3D" id="3.40.50.1820">
    <property type="entry name" value="alpha/beta hydrolase"/>
    <property type="match status" value="1"/>
</dbReference>
<organism evidence="4 5">
    <name type="scientific">Streptomyces pilosus</name>
    <dbReference type="NCBI Taxonomy" id="28893"/>
    <lineage>
        <taxon>Bacteria</taxon>
        <taxon>Bacillati</taxon>
        <taxon>Actinomycetota</taxon>
        <taxon>Actinomycetes</taxon>
        <taxon>Kitasatosporales</taxon>
        <taxon>Streptomycetaceae</taxon>
        <taxon>Streptomyces</taxon>
    </lineage>
</organism>
<dbReference type="Proteomes" id="UP000656732">
    <property type="component" value="Unassembled WGS sequence"/>
</dbReference>
<keyword evidence="3" id="KW-0443">Lipid metabolism</keyword>
<evidence type="ECO:0000313" key="4">
    <source>
        <dbReference type="EMBL" id="GGR03297.1"/>
    </source>
</evidence>
<proteinExistence type="predicted"/>
<evidence type="ECO:0000256" key="2">
    <source>
        <dbReference type="ARBA" id="ARBA00022963"/>
    </source>
</evidence>
<dbReference type="PANTHER" id="PTHR10272">
    <property type="entry name" value="PLATELET-ACTIVATING FACTOR ACETYLHYDROLASE"/>
    <property type="match status" value="1"/>
</dbReference>
<protein>
    <submittedName>
        <fullName evidence="4">Lipase</fullName>
    </submittedName>
</protein>
<reference evidence="4" key="2">
    <citation type="submission" date="2020-09" db="EMBL/GenBank/DDBJ databases">
        <authorList>
            <person name="Sun Q."/>
            <person name="Ohkuma M."/>
        </authorList>
    </citation>
    <scope>NUCLEOTIDE SEQUENCE</scope>
    <source>
        <strain evidence="4">JCM 4403</strain>
    </source>
</reference>
<dbReference type="InterPro" id="IPR029058">
    <property type="entry name" value="AB_hydrolase_fold"/>
</dbReference>